<feature type="domain" description="MacB-like periplasmic core" evidence="10">
    <location>
        <begin position="25"/>
        <end position="238"/>
    </location>
</feature>
<dbReference type="InterPro" id="IPR051447">
    <property type="entry name" value="Lipoprotein-release_system"/>
</dbReference>
<organism evidence="11 12">
    <name type="scientific">Seminibacterium arietis</name>
    <dbReference type="NCBI Taxonomy" id="1173502"/>
    <lineage>
        <taxon>Bacteria</taxon>
        <taxon>Pseudomonadati</taxon>
        <taxon>Pseudomonadota</taxon>
        <taxon>Gammaproteobacteria</taxon>
        <taxon>Pasteurellales</taxon>
        <taxon>Pasteurellaceae</taxon>
        <taxon>Seminibacterium</taxon>
    </lineage>
</organism>
<proteinExistence type="inferred from homology"/>
<comment type="caution">
    <text evidence="11">The sequence shown here is derived from an EMBL/GenBank/DDBJ whole genome shotgun (WGS) entry which is preliminary data.</text>
</comment>
<keyword evidence="11" id="KW-0449">Lipoprotein</keyword>
<evidence type="ECO:0000256" key="8">
    <source>
        <dbReference type="SAM" id="Phobius"/>
    </source>
</evidence>
<dbReference type="InterPro" id="IPR011926">
    <property type="entry name" value="LolE_gammaproteobact"/>
</dbReference>
<keyword evidence="3" id="KW-0813">Transport</keyword>
<dbReference type="InterPro" id="IPR011925">
    <property type="entry name" value="LolCE_TM"/>
</dbReference>
<keyword evidence="4" id="KW-1003">Cell membrane</keyword>
<feature type="transmembrane region" description="Helical" evidence="8">
    <location>
        <begin position="20"/>
        <end position="46"/>
    </location>
</feature>
<dbReference type="NCBIfam" id="NF008357">
    <property type="entry name" value="PRK11146.1"/>
    <property type="match status" value="1"/>
</dbReference>
<dbReference type="Pfam" id="PF02687">
    <property type="entry name" value="FtsX"/>
    <property type="match status" value="1"/>
</dbReference>
<comment type="similarity">
    <text evidence="2">Belongs to the ABC-4 integral membrane protein family. LolC/E subfamily.</text>
</comment>
<evidence type="ECO:0000256" key="7">
    <source>
        <dbReference type="ARBA" id="ARBA00023136"/>
    </source>
</evidence>
<keyword evidence="5 8" id="KW-0812">Transmembrane</keyword>
<dbReference type="PANTHER" id="PTHR30489">
    <property type="entry name" value="LIPOPROTEIN-RELEASING SYSTEM TRANSMEMBRANE PROTEIN LOLE"/>
    <property type="match status" value="1"/>
</dbReference>
<dbReference type="PANTHER" id="PTHR30489:SF0">
    <property type="entry name" value="LIPOPROTEIN-RELEASING SYSTEM TRANSMEMBRANE PROTEIN LOLE"/>
    <property type="match status" value="1"/>
</dbReference>
<feature type="domain" description="ABC3 transporter permease C-terminal" evidence="9">
    <location>
        <begin position="280"/>
        <end position="413"/>
    </location>
</feature>
<evidence type="ECO:0000259" key="9">
    <source>
        <dbReference type="Pfam" id="PF02687"/>
    </source>
</evidence>
<evidence type="ECO:0000313" key="12">
    <source>
        <dbReference type="Proteomes" id="UP001596996"/>
    </source>
</evidence>
<dbReference type="InterPro" id="IPR025857">
    <property type="entry name" value="MacB_PCD"/>
</dbReference>
<dbReference type="RefSeq" id="WP_380819238.1">
    <property type="nucleotide sequence ID" value="NZ_JBHTJN010000008.1"/>
</dbReference>
<keyword evidence="12" id="KW-1185">Reference proteome</keyword>
<name>A0ABW3I7F5_9PAST</name>
<evidence type="ECO:0000256" key="2">
    <source>
        <dbReference type="ARBA" id="ARBA00005236"/>
    </source>
</evidence>
<evidence type="ECO:0000256" key="3">
    <source>
        <dbReference type="ARBA" id="ARBA00022448"/>
    </source>
</evidence>
<dbReference type="Pfam" id="PF12704">
    <property type="entry name" value="MacB_PCD"/>
    <property type="match status" value="1"/>
</dbReference>
<dbReference type="Proteomes" id="UP001596996">
    <property type="component" value="Unassembled WGS sequence"/>
</dbReference>
<dbReference type="NCBIfam" id="TIGR02212">
    <property type="entry name" value="lolCE"/>
    <property type="match status" value="1"/>
</dbReference>
<evidence type="ECO:0000256" key="1">
    <source>
        <dbReference type="ARBA" id="ARBA00004651"/>
    </source>
</evidence>
<reference evidence="12" key="1">
    <citation type="journal article" date="2019" name="Int. J. Syst. Evol. Microbiol.">
        <title>The Global Catalogue of Microorganisms (GCM) 10K type strain sequencing project: providing services to taxonomists for standard genome sequencing and annotation.</title>
        <authorList>
            <consortium name="The Broad Institute Genomics Platform"/>
            <consortium name="The Broad Institute Genome Sequencing Center for Infectious Disease"/>
            <person name="Wu L."/>
            <person name="Ma J."/>
        </authorList>
    </citation>
    <scope>NUCLEOTIDE SEQUENCE [LARGE SCALE GENOMIC DNA]</scope>
    <source>
        <strain evidence="12">CCUG 61707</strain>
    </source>
</reference>
<comment type="subcellular location">
    <subcellularLocation>
        <location evidence="1">Cell membrane</location>
        <topology evidence="1">Multi-pass membrane protein</topology>
    </subcellularLocation>
</comment>
<evidence type="ECO:0000256" key="5">
    <source>
        <dbReference type="ARBA" id="ARBA00022692"/>
    </source>
</evidence>
<dbReference type="InterPro" id="IPR003838">
    <property type="entry name" value="ABC3_permease_C"/>
</dbReference>
<sequence length="420" mass="46480">MSHPFFISLRYQQVKQKNPLVSLISAFSLIGIALGVAVLILGLSAMNGFERELNNRILAVVPHAEIFTLAEKGGISVIEQRQNLTALLQQNPQIVASSPFVSFSALIENGTKLKVVQIKGVAKKAQDKVSQLGQYVLEQNWQKFDQQGGLILGNGIAKELGVKVGDVVTLLISKNQSNASNNKFEQPERYSIYVTGILRLDGQLDHSYALMPLKQAQQLLGYNSQQINGIEIKVQDPFKISSMRYAELQDYPQRLAVQNWSDKFGYMYRDIQLIRAVMYISMILVISVACFNVVSTLIMAVKDKQSDIAVLRTLGANNGFVRQIFIFYGLLVGMKGCIIGTILGIVLSLNLTALIQALESIIGKKLLSDGVYFVDFLPSELHWQDVLLVLLATLMLSLLASLYPANRAAKLQPAQVLSNY</sequence>
<keyword evidence="7 8" id="KW-0472">Membrane</keyword>
<accession>A0ABW3I7F5</accession>
<feature type="transmembrane region" description="Helical" evidence="8">
    <location>
        <begin position="386"/>
        <end position="405"/>
    </location>
</feature>
<evidence type="ECO:0000256" key="4">
    <source>
        <dbReference type="ARBA" id="ARBA00022475"/>
    </source>
</evidence>
<evidence type="ECO:0000256" key="6">
    <source>
        <dbReference type="ARBA" id="ARBA00022989"/>
    </source>
</evidence>
<keyword evidence="6 8" id="KW-1133">Transmembrane helix</keyword>
<dbReference type="NCBIfam" id="TIGR02213">
    <property type="entry name" value="lolE_release"/>
    <property type="match status" value="1"/>
</dbReference>
<dbReference type="EMBL" id="JBHTJN010000008">
    <property type="protein sequence ID" value="MFD0965866.1"/>
    <property type="molecule type" value="Genomic_DNA"/>
</dbReference>
<feature type="transmembrane region" description="Helical" evidence="8">
    <location>
        <begin position="276"/>
        <end position="301"/>
    </location>
</feature>
<evidence type="ECO:0000313" key="11">
    <source>
        <dbReference type="EMBL" id="MFD0965866.1"/>
    </source>
</evidence>
<protein>
    <submittedName>
        <fullName evidence="11">Lipoprotein-releasing ABC transporter permease subunit LolE</fullName>
    </submittedName>
</protein>
<gene>
    <name evidence="11" type="primary">lolE</name>
    <name evidence="11" type="ORF">ACFQ02_03220</name>
</gene>
<evidence type="ECO:0000259" key="10">
    <source>
        <dbReference type="Pfam" id="PF12704"/>
    </source>
</evidence>